<dbReference type="RefSeq" id="WP_125019722.1">
    <property type="nucleotide sequence ID" value="NZ_RQVQ01000032.1"/>
</dbReference>
<keyword evidence="3" id="KW-1185">Reference proteome</keyword>
<keyword evidence="1" id="KW-0812">Transmembrane</keyword>
<name>A0A3P3W6A9_9FLAO</name>
<reference evidence="2 3" key="1">
    <citation type="submission" date="2018-11" db="EMBL/GenBank/DDBJ databases">
        <title>Flavobacterium sp. nov., YIM 102701-2 draft genome.</title>
        <authorList>
            <person name="Li G."/>
            <person name="Jiang Y."/>
        </authorList>
    </citation>
    <scope>NUCLEOTIDE SEQUENCE [LARGE SCALE GENOMIC DNA]</scope>
    <source>
        <strain evidence="2 3">YIM 102701-2</strain>
    </source>
</reference>
<dbReference type="Proteomes" id="UP000275719">
    <property type="component" value="Unassembled WGS sequence"/>
</dbReference>
<feature type="transmembrane region" description="Helical" evidence="1">
    <location>
        <begin position="58"/>
        <end position="75"/>
    </location>
</feature>
<gene>
    <name evidence="2" type="ORF">EG240_12470</name>
</gene>
<protein>
    <submittedName>
        <fullName evidence="2">DUF3810 domain-containing protein</fullName>
    </submittedName>
</protein>
<comment type="caution">
    <text evidence="2">The sequence shown here is derived from an EMBL/GenBank/DDBJ whole genome shotgun (WGS) entry which is preliminary data.</text>
</comment>
<dbReference type="InterPro" id="IPR024294">
    <property type="entry name" value="DUF3810"/>
</dbReference>
<dbReference type="AlphaFoldDB" id="A0A3P3W6A9"/>
<keyword evidence="1" id="KW-0472">Membrane</keyword>
<accession>A0A3P3W6A9</accession>
<evidence type="ECO:0000256" key="1">
    <source>
        <dbReference type="SAM" id="Phobius"/>
    </source>
</evidence>
<dbReference type="Pfam" id="PF12725">
    <property type="entry name" value="DUF3810"/>
    <property type="match status" value="1"/>
</dbReference>
<feature type="transmembrane region" description="Helical" evidence="1">
    <location>
        <begin position="87"/>
        <end position="106"/>
    </location>
</feature>
<dbReference type="EMBL" id="RQVQ01000032">
    <property type="protein sequence ID" value="RRJ89179.1"/>
    <property type="molecule type" value="Genomic_DNA"/>
</dbReference>
<evidence type="ECO:0000313" key="3">
    <source>
        <dbReference type="Proteomes" id="UP000275719"/>
    </source>
</evidence>
<proteinExistence type="predicted"/>
<sequence length="354" mass="41426">MKKIVGYIFAIAILQLFLTFLKRTPYTIEKYYSSNFYLAIQTILTYFNKWTKISIGDVLYVLVVIAIIYKIIQYIRKKEDVLKNISGYVLQTIFQFILFFQIFWGLNNLRVPVSTKLEIDTNYELAELYDLTEQLIQKTNALQYEITKNDSAKVDFEKDLKAFNKASRNGYKKLEDRFDIALIIHSDVKKSLFSSFLTGAGFSGYLNPFTHEAQINYDIPVIGMPVTVAHEIAHQKGIATESEANFFGFLAMNSQEEIDYQYAANLYALKYCLKEVRINNEEKFLQFYDQLNFGIQENISDSEKFWQENKNFSSNILKNVYGNFLKLNNQKDGIRSYNRFVDLLINYNKKYPLP</sequence>
<dbReference type="OrthoDB" id="1048788at2"/>
<evidence type="ECO:0000313" key="2">
    <source>
        <dbReference type="EMBL" id="RRJ89179.1"/>
    </source>
</evidence>
<organism evidence="2 3">
    <name type="scientific">Paenimyroides tangerinum</name>
    <dbReference type="NCBI Taxonomy" id="2488728"/>
    <lineage>
        <taxon>Bacteria</taxon>
        <taxon>Pseudomonadati</taxon>
        <taxon>Bacteroidota</taxon>
        <taxon>Flavobacteriia</taxon>
        <taxon>Flavobacteriales</taxon>
        <taxon>Flavobacteriaceae</taxon>
        <taxon>Paenimyroides</taxon>
    </lineage>
</organism>
<keyword evidence="1" id="KW-1133">Transmembrane helix</keyword>